<dbReference type="InterPro" id="IPR027417">
    <property type="entry name" value="P-loop_NTPase"/>
</dbReference>
<evidence type="ECO:0000259" key="5">
    <source>
        <dbReference type="Pfam" id="PF07969"/>
    </source>
</evidence>
<keyword evidence="7" id="KW-1185">Reference proteome</keyword>
<evidence type="ECO:0008006" key="8">
    <source>
        <dbReference type="Google" id="ProtNLM"/>
    </source>
</evidence>
<reference evidence="6 7" key="1">
    <citation type="submission" date="2019-02" db="EMBL/GenBank/DDBJ databases">
        <title>Genome sequencing of the rare red list fungi Phlebia centrifuga.</title>
        <authorList>
            <person name="Buettner E."/>
            <person name="Kellner H."/>
        </authorList>
    </citation>
    <scope>NUCLEOTIDE SEQUENCE [LARGE SCALE GENOMIC DNA]</scope>
    <source>
        <strain evidence="6 7">DSM 108282</strain>
    </source>
</reference>
<dbReference type="InterPro" id="IPR000330">
    <property type="entry name" value="SNF2_N"/>
</dbReference>
<dbReference type="AlphaFoldDB" id="A0A4S4K7Y5"/>
<keyword evidence="1" id="KW-0547">Nucleotide-binding</keyword>
<sequence length="1086" mass="119536">MSSSKNSPGLRKRQLYPDAEDEKSSKASAAPLTYHSLSTTGHYFMVFASVIVSTYLFLRYYPSHDSLPTSYTLCSREGAKIYTVDSTVPNVQCIVVHNSNFVDVGPLEEVRRRWSATSRNSTALRALPIRYIEPGAIVVPGITDSHAHILEYGFTKLLPMEGTSTVQETVARVRDYIQTHPDILNDKSKLVEGWGWDQTKWLKSNWPTTDDLEADPVVAGRPIILQSKDGHALWVSRKIMTAMEPIPDEVEGGIIIRDPFGKPAGVLLDNAQELANAQRPEPTYEQLEQRFNLTVQDAVSHGLTSIHDAGFDPRSLTFFRRHAEEGKLSIRVYGMTHYNETAHYWGDSAEKLIGVGDGRLTARSVKIFADGALRTGGAALYEPYTDNPSTCGVMRIPPEVLNDIIPRFLRDGWQVNVHAIGDRANGLVLDAFEAALKDANVTALRPRLEHGQLLDERDMARFGALGVIASVQPTHATDDMWYAEERLGPERVKGLYAFRSIVDHGGRITLGSDFPVEGVNPLAGFYAAVTRLSPEGTSPHGPEGWFPEQRMSRQEALKGMTLDPAYASFTEDTLGSISIGKRADYVVLSQDIMAIPSEKILGTEVLATVIDGRPIYGKTPFVAGQKRTSEYDDTNLPQQKRIRGNDVGSRNDASGYWMVQWRSPQYKKHKTWDGDAILVVRGNWVELQDAEDGRRMAFTKPTGIEGIDKIVPGATFKVGDKDIEVDRLISEADYMSGKCFSSGVSVGQSDTPSVLRNSSSATKQFVPLRPKLLNGGFKAPSFVAGSSKMGVQPSAKSVSTPVRTGAEKTKAERESFWAVNWRKPQQKKHKTWDGDAYLMQTGDVLTLVSEKGLIMGTKRWDGTPLYVGYKATITGKEIEVDGSIKQSQMPTIAGKSTEYEDELEFGDPPQTQAQISLLDQWESPGVDVKREPAQSPAPTSGPSAKKPYVAPSSFYAHKPTKPKVAAPLHNPNDEGAVTMPSGTDAHHAKYNKKNAPVVPVVIDPIVARRLRPHQIEGVKFMYECVMAMKGHDGKGCILADEMGMGKTLQTITLVWTLLKQNPYWGIGPTVGKVLIVCPVTLINVSI</sequence>
<dbReference type="PANTHER" id="PTHR22642">
    <property type="entry name" value="IMIDAZOLONEPROPIONASE"/>
    <property type="match status" value="1"/>
</dbReference>
<dbReference type="Gene3D" id="3.10.310.70">
    <property type="match status" value="1"/>
</dbReference>
<dbReference type="InterPro" id="IPR032466">
    <property type="entry name" value="Metal_Hydrolase"/>
</dbReference>
<dbReference type="InterPro" id="IPR013108">
    <property type="entry name" value="Amidohydro_3"/>
</dbReference>
<evidence type="ECO:0000313" key="6">
    <source>
        <dbReference type="EMBL" id="THG93966.1"/>
    </source>
</evidence>
<dbReference type="Pfam" id="PF07969">
    <property type="entry name" value="Amidohydro_3"/>
    <property type="match status" value="1"/>
</dbReference>
<dbReference type="SUPFAM" id="SSF51556">
    <property type="entry name" value="Metallo-dependent hydrolases"/>
    <property type="match status" value="1"/>
</dbReference>
<evidence type="ECO:0000256" key="1">
    <source>
        <dbReference type="ARBA" id="ARBA00022741"/>
    </source>
</evidence>
<evidence type="ECO:0000256" key="3">
    <source>
        <dbReference type="SAM" id="MobiDB-lite"/>
    </source>
</evidence>
<dbReference type="InterPro" id="IPR038718">
    <property type="entry name" value="SNF2-like_sf"/>
</dbReference>
<feature type="region of interest" description="Disordered" evidence="3">
    <location>
        <begin position="885"/>
        <end position="907"/>
    </location>
</feature>
<feature type="domain" description="Amidohydrolase 3" evidence="5">
    <location>
        <begin position="135"/>
        <end position="616"/>
    </location>
</feature>
<evidence type="ECO:0000259" key="4">
    <source>
        <dbReference type="Pfam" id="PF00176"/>
    </source>
</evidence>
<dbReference type="Pfam" id="PF00176">
    <property type="entry name" value="SNF2-rel_dom"/>
    <property type="match status" value="1"/>
</dbReference>
<feature type="region of interest" description="Disordered" evidence="3">
    <location>
        <begin position="1"/>
        <end position="24"/>
    </location>
</feature>
<organism evidence="6 7">
    <name type="scientific">Hermanssonia centrifuga</name>
    <dbReference type="NCBI Taxonomy" id="98765"/>
    <lineage>
        <taxon>Eukaryota</taxon>
        <taxon>Fungi</taxon>
        <taxon>Dikarya</taxon>
        <taxon>Basidiomycota</taxon>
        <taxon>Agaricomycotina</taxon>
        <taxon>Agaricomycetes</taxon>
        <taxon>Polyporales</taxon>
        <taxon>Meruliaceae</taxon>
        <taxon>Hermanssonia</taxon>
    </lineage>
</organism>
<dbReference type="GO" id="GO:0005524">
    <property type="term" value="F:ATP binding"/>
    <property type="evidence" value="ECO:0007669"/>
    <property type="project" value="InterPro"/>
</dbReference>
<proteinExistence type="predicted"/>
<dbReference type="Gene3D" id="3.40.50.10810">
    <property type="entry name" value="Tandem AAA-ATPase domain"/>
    <property type="match status" value="1"/>
</dbReference>
<dbReference type="Gene3D" id="2.30.40.10">
    <property type="entry name" value="Urease, subunit C, domain 1"/>
    <property type="match status" value="1"/>
</dbReference>
<evidence type="ECO:0000313" key="7">
    <source>
        <dbReference type="Proteomes" id="UP000309038"/>
    </source>
</evidence>
<protein>
    <recommendedName>
        <fullName evidence="8">Amidohydrolase 3 domain-containing protein</fullName>
    </recommendedName>
</protein>
<dbReference type="Proteomes" id="UP000309038">
    <property type="component" value="Unassembled WGS sequence"/>
</dbReference>
<feature type="region of interest" description="Disordered" evidence="3">
    <location>
        <begin position="927"/>
        <end position="950"/>
    </location>
</feature>
<dbReference type="InterPro" id="IPR033932">
    <property type="entry name" value="YtcJ-like"/>
</dbReference>
<dbReference type="PANTHER" id="PTHR22642:SF2">
    <property type="entry name" value="PROTEIN LONG AFTER FAR-RED 3"/>
    <property type="match status" value="1"/>
</dbReference>
<dbReference type="Gene3D" id="3.20.20.140">
    <property type="entry name" value="Metal-dependent hydrolases"/>
    <property type="match status" value="1"/>
</dbReference>
<gene>
    <name evidence="6" type="ORF">EW026_g7408</name>
</gene>
<feature type="domain" description="SNF2 N-terminal" evidence="4">
    <location>
        <begin position="1013"/>
        <end position="1083"/>
    </location>
</feature>
<evidence type="ECO:0000256" key="2">
    <source>
        <dbReference type="ARBA" id="ARBA00022840"/>
    </source>
</evidence>
<name>A0A4S4K7Y5_9APHY</name>
<dbReference type="CDD" id="cd01300">
    <property type="entry name" value="YtcJ_like"/>
    <property type="match status" value="1"/>
</dbReference>
<comment type="caution">
    <text evidence="6">The sequence shown here is derived from an EMBL/GenBank/DDBJ whole genome shotgun (WGS) entry which is preliminary data.</text>
</comment>
<dbReference type="SUPFAM" id="SSF51338">
    <property type="entry name" value="Composite domain of metallo-dependent hydrolases"/>
    <property type="match status" value="1"/>
</dbReference>
<dbReference type="EMBL" id="SGPJ01000529">
    <property type="protein sequence ID" value="THG93966.1"/>
    <property type="molecule type" value="Genomic_DNA"/>
</dbReference>
<dbReference type="SUPFAM" id="SSF52540">
    <property type="entry name" value="P-loop containing nucleoside triphosphate hydrolases"/>
    <property type="match status" value="1"/>
</dbReference>
<dbReference type="InterPro" id="IPR011059">
    <property type="entry name" value="Metal-dep_hydrolase_composite"/>
</dbReference>
<dbReference type="GO" id="GO:0016810">
    <property type="term" value="F:hydrolase activity, acting on carbon-nitrogen (but not peptide) bonds"/>
    <property type="evidence" value="ECO:0007669"/>
    <property type="project" value="InterPro"/>
</dbReference>
<keyword evidence="2" id="KW-0067">ATP-binding</keyword>
<accession>A0A4S4K7Y5</accession>